<comment type="caution">
    <text evidence="2">The sequence shown here is derived from an EMBL/GenBank/DDBJ whole genome shotgun (WGS) entry which is preliminary data.</text>
</comment>
<dbReference type="InterPro" id="IPR043502">
    <property type="entry name" value="DNA/RNA_pol_sf"/>
</dbReference>
<dbReference type="PANTHER" id="PTHR46148:SF54">
    <property type="entry name" value="RETROTRANSPOSON-LIKE PROTEIN"/>
    <property type="match status" value="1"/>
</dbReference>
<proteinExistence type="predicted"/>
<protein>
    <recommendedName>
        <fullName evidence="1">Tf2-1-like SH3-like domain-containing protein</fullName>
    </recommendedName>
</protein>
<dbReference type="Pfam" id="PF24626">
    <property type="entry name" value="SH3_Tf2-1"/>
    <property type="match status" value="1"/>
</dbReference>
<organism evidence="2 3">
    <name type="scientific">Pisum sativum</name>
    <name type="common">Garden pea</name>
    <name type="synonym">Lathyrus oleraceus</name>
    <dbReference type="NCBI Taxonomy" id="3888"/>
    <lineage>
        <taxon>Eukaryota</taxon>
        <taxon>Viridiplantae</taxon>
        <taxon>Streptophyta</taxon>
        <taxon>Embryophyta</taxon>
        <taxon>Tracheophyta</taxon>
        <taxon>Spermatophyta</taxon>
        <taxon>Magnoliopsida</taxon>
        <taxon>eudicotyledons</taxon>
        <taxon>Gunneridae</taxon>
        <taxon>Pentapetalae</taxon>
        <taxon>rosids</taxon>
        <taxon>fabids</taxon>
        <taxon>Fabales</taxon>
        <taxon>Fabaceae</taxon>
        <taxon>Papilionoideae</taxon>
        <taxon>50 kb inversion clade</taxon>
        <taxon>NPAAA clade</taxon>
        <taxon>Hologalegina</taxon>
        <taxon>IRL clade</taxon>
        <taxon>Fabeae</taxon>
        <taxon>Lathyrus</taxon>
    </lineage>
</organism>
<dbReference type="EMBL" id="JAMSHJ010000002">
    <property type="protein sequence ID" value="KAI5435142.1"/>
    <property type="molecule type" value="Genomic_DNA"/>
</dbReference>
<dbReference type="PANTHER" id="PTHR46148">
    <property type="entry name" value="CHROMO DOMAIN-CONTAINING PROTEIN"/>
    <property type="match status" value="1"/>
</dbReference>
<evidence type="ECO:0000259" key="1">
    <source>
        <dbReference type="Pfam" id="PF24626"/>
    </source>
</evidence>
<reference evidence="2 3" key="1">
    <citation type="journal article" date="2022" name="Nat. Genet.">
        <title>Improved pea reference genome and pan-genome highlight genomic features and evolutionary characteristics.</title>
        <authorList>
            <person name="Yang T."/>
            <person name="Liu R."/>
            <person name="Luo Y."/>
            <person name="Hu S."/>
            <person name="Wang D."/>
            <person name="Wang C."/>
            <person name="Pandey M.K."/>
            <person name="Ge S."/>
            <person name="Xu Q."/>
            <person name="Li N."/>
            <person name="Li G."/>
            <person name="Huang Y."/>
            <person name="Saxena R.K."/>
            <person name="Ji Y."/>
            <person name="Li M."/>
            <person name="Yan X."/>
            <person name="He Y."/>
            <person name="Liu Y."/>
            <person name="Wang X."/>
            <person name="Xiang C."/>
            <person name="Varshney R.K."/>
            <person name="Ding H."/>
            <person name="Gao S."/>
            <person name="Zong X."/>
        </authorList>
    </citation>
    <scope>NUCLEOTIDE SEQUENCE [LARGE SCALE GENOMIC DNA]</scope>
    <source>
        <strain evidence="2 3">cv. Zhongwan 6</strain>
    </source>
</reference>
<dbReference type="Proteomes" id="UP001058974">
    <property type="component" value="Chromosome 2"/>
</dbReference>
<evidence type="ECO:0000313" key="2">
    <source>
        <dbReference type="EMBL" id="KAI5435142.1"/>
    </source>
</evidence>
<dbReference type="Gramene" id="Psat02G0182700-T1">
    <property type="protein sequence ID" value="KAI5435142.1"/>
    <property type="gene ID" value="KIW84_021827"/>
</dbReference>
<dbReference type="InterPro" id="IPR056924">
    <property type="entry name" value="SH3_Tf2-1"/>
</dbReference>
<feature type="domain" description="Tf2-1-like SH3-like" evidence="1">
    <location>
        <begin position="148"/>
        <end position="212"/>
    </location>
</feature>
<keyword evidence="3" id="KW-1185">Reference proteome</keyword>
<name>A0A9D5B4H5_PEA</name>
<evidence type="ECO:0000313" key="3">
    <source>
        <dbReference type="Proteomes" id="UP001058974"/>
    </source>
</evidence>
<dbReference type="SUPFAM" id="SSF56672">
    <property type="entry name" value="DNA/RNA polymerases"/>
    <property type="match status" value="1"/>
</dbReference>
<gene>
    <name evidence="2" type="ORF">KIW84_021827</name>
</gene>
<dbReference type="Gene3D" id="3.10.10.10">
    <property type="entry name" value="HIV Type 1 Reverse Transcriptase, subunit A, domain 1"/>
    <property type="match status" value="1"/>
</dbReference>
<sequence>MHDEGKVFLLEYKMLKAGTDSVISPPSWLEGVLREFGEVFQEPKGLPPSRRQDHVIILKEGENIPNIRSYRHPHYQKNKIERLVDDMLKSGVIRPNGSTIPSIVEEVNVLTQERDQMLHELKSNIVKAQVQMKTYKDQSRRPITLSTGDWVYLRLQPYRLKSLSKKRNKKLSPRFYGPYQIIKQIGSVEFKLDLPPERKIHPVFHVSLLKKVLAPTSNWQPLP</sequence>
<dbReference type="AlphaFoldDB" id="A0A9D5B4H5"/>
<accession>A0A9D5B4H5</accession>